<dbReference type="Gene3D" id="3.10.180.10">
    <property type="entry name" value="2,3-Dihydroxybiphenyl 1,2-Dioxygenase, domain 1"/>
    <property type="match status" value="1"/>
</dbReference>
<dbReference type="AlphaFoldDB" id="A0A8J3QDY4"/>
<evidence type="ECO:0000313" key="3">
    <source>
        <dbReference type="Proteomes" id="UP000612899"/>
    </source>
</evidence>
<dbReference type="InterPro" id="IPR041581">
    <property type="entry name" value="Glyoxalase_6"/>
</dbReference>
<accession>A0A8J3QDY4</accession>
<dbReference type="PANTHER" id="PTHR35908:SF1">
    <property type="entry name" value="CONSERVED PROTEIN"/>
    <property type="match status" value="1"/>
</dbReference>
<keyword evidence="3" id="KW-1185">Reference proteome</keyword>
<protein>
    <submittedName>
        <fullName evidence="2">Glyoxalase</fullName>
    </submittedName>
</protein>
<feature type="domain" description="Glyoxalase-like" evidence="1">
    <location>
        <begin position="1"/>
        <end position="111"/>
    </location>
</feature>
<dbReference type="PANTHER" id="PTHR35908">
    <property type="entry name" value="HYPOTHETICAL FUSION PROTEIN"/>
    <property type="match status" value="1"/>
</dbReference>
<dbReference type="Pfam" id="PF18029">
    <property type="entry name" value="Glyoxalase_6"/>
    <property type="match status" value="1"/>
</dbReference>
<reference evidence="2" key="1">
    <citation type="submission" date="2021-01" db="EMBL/GenBank/DDBJ databases">
        <title>Whole genome shotgun sequence of Rhizocola hellebori NBRC 109834.</title>
        <authorList>
            <person name="Komaki H."/>
            <person name="Tamura T."/>
        </authorList>
    </citation>
    <scope>NUCLEOTIDE SEQUENCE</scope>
    <source>
        <strain evidence="2">NBRC 109834</strain>
    </source>
</reference>
<evidence type="ECO:0000259" key="1">
    <source>
        <dbReference type="Pfam" id="PF18029"/>
    </source>
</evidence>
<comment type="caution">
    <text evidence="2">The sequence shown here is derived from an EMBL/GenBank/DDBJ whole genome shotgun (WGS) entry which is preliminary data.</text>
</comment>
<dbReference type="SUPFAM" id="SSF54593">
    <property type="entry name" value="Glyoxalase/Bleomycin resistance protein/Dihydroxybiphenyl dioxygenase"/>
    <property type="match status" value="1"/>
</dbReference>
<organism evidence="2 3">
    <name type="scientific">Rhizocola hellebori</name>
    <dbReference type="NCBI Taxonomy" id="1392758"/>
    <lineage>
        <taxon>Bacteria</taxon>
        <taxon>Bacillati</taxon>
        <taxon>Actinomycetota</taxon>
        <taxon>Actinomycetes</taxon>
        <taxon>Micromonosporales</taxon>
        <taxon>Micromonosporaceae</taxon>
        <taxon>Rhizocola</taxon>
    </lineage>
</organism>
<sequence>MVLDAPDAGELAGFYASLLEWEIYKAEPAFVTVAPPDGVAYLACQTAEGYQRPVWPNAAQAQQMMMHLDFEVSDLETAVGHAIELGAVQAEFQPQSNVRVMLDPAGHPFCLYT</sequence>
<name>A0A8J3QDY4_9ACTN</name>
<dbReference type="EMBL" id="BONY01000043">
    <property type="protein sequence ID" value="GIH07969.1"/>
    <property type="molecule type" value="Genomic_DNA"/>
</dbReference>
<proteinExistence type="predicted"/>
<gene>
    <name evidence="2" type="ORF">Rhe02_60360</name>
</gene>
<dbReference type="Proteomes" id="UP000612899">
    <property type="component" value="Unassembled WGS sequence"/>
</dbReference>
<dbReference type="InterPro" id="IPR029068">
    <property type="entry name" value="Glyas_Bleomycin-R_OHBP_Dase"/>
</dbReference>
<evidence type="ECO:0000313" key="2">
    <source>
        <dbReference type="EMBL" id="GIH07969.1"/>
    </source>
</evidence>
<dbReference type="CDD" id="cd06587">
    <property type="entry name" value="VOC"/>
    <property type="match status" value="1"/>
</dbReference>